<evidence type="ECO:0000313" key="3">
    <source>
        <dbReference type="EMBL" id="OIQ84815.1"/>
    </source>
</evidence>
<feature type="transmembrane region" description="Helical" evidence="1">
    <location>
        <begin position="109"/>
        <end position="131"/>
    </location>
</feature>
<feature type="transmembrane region" description="Helical" evidence="1">
    <location>
        <begin position="50"/>
        <end position="72"/>
    </location>
</feature>
<evidence type="ECO:0000256" key="1">
    <source>
        <dbReference type="SAM" id="Phobius"/>
    </source>
</evidence>
<dbReference type="SUPFAM" id="SSF103473">
    <property type="entry name" value="MFS general substrate transporter"/>
    <property type="match status" value="1"/>
</dbReference>
<dbReference type="Pfam" id="PF07690">
    <property type="entry name" value="MFS_1"/>
    <property type="match status" value="1"/>
</dbReference>
<keyword evidence="1" id="KW-0812">Transmembrane</keyword>
<feature type="domain" description="Major facilitator superfamily (MFS) profile" evidence="2">
    <location>
        <begin position="14"/>
        <end position="418"/>
    </location>
</feature>
<feature type="transmembrane region" description="Helical" evidence="1">
    <location>
        <begin position="143"/>
        <end position="164"/>
    </location>
</feature>
<dbReference type="EMBL" id="MLJW01000589">
    <property type="protein sequence ID" value="OIQ84815.1"/>
    <property type="molecule type" value="Genomic_DNA"/>
</dbReference>
<evidence type="ECO:0000259" key="2">
    <source>
        <dbReference type="PROSITE" id="PS50850"/>
    </source>
</evidence>
<dbReference type="InterPro" id="IPR011701">
    <property type="entry name" value="MFS"/>
</dbReference>
<accession>A0A1J5QYA0</accession>
<dbReference type="PANTHER" id="PTHR11360:SF290">
    <property type="entry name" value="MONOCARBOXYLATE MFS PERMEASE"/>
    <property type="match status" value="1"/>
</dbReference>
<dbReference type="PANTHER" id="PTHR11360">
    <property type="entry name" value="MONOCARBOXYLATE TRANSPORTER"/>
    <property type="match status" value="1"/>
</dbReference>
<feature type="transmembrane region" description="Helical" evidence="1">
    <location>
        <begin position="84"/>
        <end position="103"/>
    </location>
</feature>
<feature type="transmembrane region" description="Helical" evidence="1">
    <location>
        <begin position="273"/>
        <end position="294"/>
    </location>
</feature>
<feature type="transmembrane region" description="Helical" evidence="1">
    <location>
        <begin position="392"/>
        <end position="413"/>
    </location>
</feature>
<keyword evidence="1" id="KW-0472">Membrane</keyword>
<organism evidence="3">
    <name type="scientific">mine drainage metagenome</name>
    <dbReference type="NCBI Taxonomy" id="410659"/>
    <lineage>
        <taxon>unclassified sequences</taxon>
        <taxon>metagenomes</taxon>
        <taxon>ecological metagenomes</taxon>
    </lineage>
</organism>
<dbReference type="Gene3D" id="1.20.1250.20">
    <property type="entry name" value="MFS general substrate transporter like domains"/>
    <property type="match status" value="2"/>
</dbReference>
<feature type="transmembrane region" description="Helical" evidence="1">
    <location>
        <begin position="315"/>
        <end position="342"/>
    </location>
</feature>
<protein>
    <submittedName>
        <fullName evidence="3">Major facilitator superfamily protein</fullName>
    </submittedName>
</protein>
<dbReference type="InterPro" id="IPR050327">
    <property type="entry name" value="Proton-linked_MCT"/>
</dbReference>
<dbReference type="CDD" id="cd17355">
    <property type="entry name" value="MFS_YcxA_like"/>
    <property type="match status" value="1"/>
</dbReference>
<dbReference type="InterPro" id="IPR036259">
    <property type="entry name" value="MFS_trans_sf"/>
</dbReference>
<feature type="transmembrane region" description="Helical" evidence="1">
    <location>
        <begin position="237"/>
        <end position="261"/>
    </location>
</feature>
<dbReference type="AlphaFoldDB" id="A0A1J5QYA0"/>
<feature type="transmembrane region" description="Helical" evidence="1">
    <location>
        <begin position="170"/>
        <end position="192"/>
    </location>
</feature>
<feature type="transmembrane region" description="Helical" evidence="1">
    <location>
        <begin position="12"/>
        <end position="30"/>
    </location>
</feature>
<dbReference type="GO" id="GO:0022857">
    <property type="term" value="F:transmembrane transporter activity"/>
    <property type="evidence" value="ECO:0007669"/>
    <property type="project" value="InterPro"/>
</dbReference>
<name>A0A1J5QYA0_9ZZZZ</name>
<gene>
    <name evidence="3" type="ORF">GALL_333500</name>
</gene>
<dbReference type="InterPro" id="IPR020846">
    <property type="entry name" value="MFS_dom"/>
</dbReference>
<keyword evidence="1" id="KW-1133">Transmembrane helix</keyword>
<proteinExistence type="predicted"/>
<sequence length="428" mass="45018">MLVRHWRASRPHYAWVAVAVTFLVMLITAGTRAAPGVLLRPLQQAFGWDLGTISGALSLNLALFGLMGPFAAAAMQRFGVRRTVLAALALLGAAVLASTAMRASWQLWLLWGLAVGCATGATAMTLGAVIVSRWFSARRGFAMGLLTASTATGQLVFLPLLAALAERWGWRSVVFTVAAAALLVVLPVLLLLPEGPAELGLRRYGEAPDAPLPPKPSGNPITLAFSALRAAVQVRDFWLLFFSFFICGATTNGYIGTHFIAMCGDYGLSPVQGASVLATMGAFDLVGTSLSGWLSDRFDNRRLLLVYYGLRGVALIYLPYAFGLGYFGLPVFALLYGLDWVATVPPTVKLSHDAFGAERAPIVFGWIVAGHQLGAAFAALAGGMLRSALGSYTLATTLAGALGIGAAVMVLGIGRASGPGRWAERASS</sequence>
<dbReference type="PROSITE" id="PS50850">
    <property type="entry name" value="MFS"/>
    <property type="match status" value="1"/>
</dbReference>
<feature type="transmembrane region" description="Helical" evidence="1">
    <location>
        <begin position="362"/>
        <end position="385"/>
    </location>
</feature>
<reference evidence="3" key="1">
    <citation type="submission" date="2016-10" db="EMBL/GenBank/DDBJ databases">
        <title>Sequence of Gallionella enrichment culture.</title>
        <authorList>
            <person name="Poehlein A."/>
            <person name="Muehling M."/>
            <person name="Daniel R."/>
        </authorList>
    </citation>
    <scope>NUCLEOTIDE SEQUENCE</scope>
</reference>
<comment type="caution">
    <text evidence="3">The sequence shown here is derived from an EMBL/GenBank/DDBJ whole genome shotgun (WGS) entry which is preliminary data.</text>
</comment>